<protein>
    <submittedName>
        <fullName evidence="2">Uncharacterized protein</fullName>
    </submittedName>
</protein>
<keyword evidence="3" id="KW-1185">Reference proteome</keyword>
<feature type="region of interest" description="Disordered" evidence="1">
    <location>
        <begin position="108"/>
        <end position="135"/>
    </location>
</feature>
<sequence>MPDAYSARMWEEFLFIPLRIASGCQRSSQRTVEIQNVYYSKMASNAAAKNIRSPRMRRLASQLASIKISLDPPSPPYARSPTDASISTIKENLGSDMMYLQVPSESDTLRPAFDPLRPSSPPPDRRSSFASTLSDASSVTIPMSTSYQSLLSPMWTSTKHSIDEGELLPEQIQRPRSAQSNPPGDGICVPPVLLSPVLSRPVRSAQSATTSPLPVHNSPIAFHGSDSENSDGAPWRGSGGSVNLARRSLASGSRPTTPIMSPILNRSSSGSRIGALHLTSRSGSGSGLVAGRSLVRRTDSASEADRRRKRLRRRTMIHGALFVWL</sequence>
<dbReference type="AlphaFoldDB" id="A0A016TUP2"/>
<reference evidence="3" key="1">
    <citation type="journal article" date="2015" name="Nat. Genet.">
        <title>The genome and transcriptome of the zoonotic hookworm Ancylostoma ceylanicum identify infection-specific gene families.</title>
        <authorList>
            <person name="Schwarz E.M."/>
            <person name="Hu Y."/>
            <person name="Antoshechkin I."/>
            <person name="Miller M.M."/>
            <person name="Sternberg P.W."/>
            <person name="Aroian R.V."/>
        </authorList>
    </citation>
    <scope>NUCLEOTIDE SEQUENCE</scope>
    <source>
        <strain evidence="3">HY135</strain>
    </source>
</reference>
<evidence type="ECO:0000256" key="1">
    <source>
        <dbReference type="SAM" id="MobiDB-lite"/>
    </source>
</evidence>
<accession>A0A016TUP2</accession>
<dbReference type="EMBL" id="JARK01001411">
    <property type="protein sequence ID" value="EYC06471.1"/>
    <property type="molecule type" value="Genomic_DNA"/>
</dbReference>
<dbReference type="Proteomes" id="UP000024635">
    <property type="component" value="Unassembled WGS sequence"/>
</dbReference>
<evidence type="ECO:0000313" key="3">
    <source>
        <dbReference type="Proteomes" id="UP000024635"/>
    </source>
</evidence>
<comment type="caution">
    <text evidence="2">The sequence shown here is derived from an EMBL/GenBank/DDBJ whole genome shotgun (WGS) entry which is preliminary data.</text>
</comment>
<dbReference type="OrthoDB" id="5875562at2759"/>
<proteinExistence type="predicted"/>
<organism evidence="2 3">
    <name type="scientific">Ancylostoma ceylanicum</name>
    <dbReference type="NCBI Taxonomy" id="53326"/>
    <lineage>
        <taxon>Eukaryota</taxon>
        <taxon>Metazoa</taxon>
        <taxon>Ecdysozoa</taxon>
        <taxon>Nematoda</taxon>
        <taxon>Chromadorea</taxon>
        <taxon>Rhabditida</taxon>
        <taxon>Rhabditina</taxon>
        <taxon>Rhabditomorpha</taxon>
        <taxon>Strongyloidea</taxon>
        <taxon>Ancylostomatidae</taxon>
        <taxon>Ancylostomatinae</taxon>
        <taxon>Ancylostoma</taxon>
    </lineage>
</organism>
<dbReference type="STRING" id="53326.A0A016TUP2"/>
<evidence type="ECO:0000313" key="2">
    <source>
        <dbReference type="EMBL" id="EYC06471.1"/>
    </source>
</evidence>
<gene>
    <name evidence="2" type="primary">Acey_s0075.g911</name>
    <name evidence="2" type="ORF">Y032_0075g911</name>
</gene>
<name>A0A016TUP2_9BILA</name>